<keyword evidence="1 7" id="KW-0547">Nucleotide-binding</keyword>
<dbReference type="EC" id="3.6.4.13" evidence="8"/>
<organism evidence="14 15">
    <name type="scientific">Amphimedon queenslandica</name>
    <name type="common">Sponge</name>
    <dbReference type="NCBI Taxonomy" id="400682"/>
    <lineage>
        <taxon>Eukaryota</taxon>
        <taxon>Metazoa</taxon>
        <taxon>Porifera</taxon>
        <taxon>Demospongiae</taxon>
        <taxon>Heteroscleromorpha</taxon>
        <taxon>Haplosclerida</taxon>
        <taxon>Niphatidae</taxon>
        <taxon>Amphimedon</taxon>
    </lineage>
</organism>
<feature type="compositionally biased region" description="Basic and acidic residues" evidence="9">
    <location>
        <begin position="677"/>
        <end position="690"/>
    </location>
</feature>
<dbReference type="SMART" id="SM00490">
    <property type="entry name" value="HELICc"/>
    <property type="match status" value="1"/>
</dbReference>
<feature type="compositionally biased region" description="Acidic residues" evidence="9">
    <location>
        <begin position="716"/>
        <end position="725"/>
    </location>
</feature>
<feature type="domain" description="Helicase ATP-binding" evidence="11">
    <location>
        <begin position="100"/>
        <end position="274"/>
    </location>
</feature>
<comment type="domain">
    <text evidence="8">The Q motif is unique to and characteristic of the DEAD box family of RNA helicases and controls ATP binding and hydrolysis.</text>
</comment>
<sequence>MGVVSSMLPQWAWLVACCHVCYKMADLKRHGKREEKKRKRKPEPKWRQEARQIEATVAQYPQMAPESMEKFTDIPLSSKTLQGLRKNGYSNLTDIQKAAIPSALRGKDILGAAKTGSGKTLAFLIPVLELLWRERWTQMDGLGALIISPTRELAYQTFDVLYKIGGEHDFSAGLIIGGKDLGFERARILKTNIIICTPGRLLQHMDETPNFECQSLKILVLDEADRILDLGFCETMRSIVENLPSERQTLLFSATQTKSVKDLALLSLSEPEYLSVHEESETSTPQRLQQSYVVCKLEEKISTLFSFIKTHLLVKSIIFLSSCKQVRFTYEAFRRLRPGVPLMCLYGRQNQVKRVAVYKDFCQKKAAVLLCTDIAARGLDFPSVHWVVQLDCPEDTNTYIHRVGRTARYEKDGHALLFILPSEMEMIKELVEKKIPIEEIKIDPKKLVSIQGKLEAFCAQDTELKQLAQKSFIRYLRSVHLQSNKKVFDVRKLPTSEYALSLGLSQAPRIRFLKKDTTSGKNWDKEEPTDTPETVTLESSKTRFRMASFDDDILTVKRVILAGTGSMEEEATPLAPPNPEPKTKTKSKAKLVRSLLNKKLKVNTHVKFNDDEDDGNEISHELRDSSDDDEQSERKEEGDGINIEEAKMKLRAQDKLDRRNERKRVREAHRKKKLKNKEKTRNEGEKEERIMTLCTNEESENESEPEECKRQRIDSSDESDGDNICDDEELALHLLHHKK</sequence>
<reference evidence="15" key="1">
    <citation type="journal article" date="2010" name="Nature">
        <title>The Amphimedon queenslandica genome and the evolution of animal complexity.</title>
        <authorList>
            <person name="Srivastava M."/>
            <person name="Simakov O."/>
            <person name="Chapman J."/>
            <person name="Fahey B."/>
            <person name="Gauthier M.E."/>
            <person name="Mitros T."/>
            <person name="Richards G.S."/>
            <person name="Conaco C."/>
            <person name="Dacre M."/>
            <person name="Hellsten U."/>
            <person name="Larroux C."/>
            <person name="Putnam N.H."/>
            <person name="Stanke M."/>
            <person name="Adamska M."/>
            <person name="Darling A."/>
            <person name="Degnan S.M."/>
            <person name="Oakley T.H."/>
            <person name="Plachetzki D.C."/>
            <person name="Zhai Y."/>
            <person name="Adamski M."/>
            <person name="Calcino A."/>
            <person name="Cummins S.F."/>
            <person name="Goodstein D.M."/>
            <person name="Harris C."/>
            <person name="Jackson D.J."/>
            <person name="Leys S.P."/>
            <person name="Shu S."/>
            <person name="Woodcroft B.J."/>
            <person name="Vervoort M."/>
            <person name="Kosik K.S."/>
            <person name="Manning G."/>
            <person name="Degnan B.M."/>
            <person name="Rokhsar D.S."/>
        </authorList>
    </citation>
    <scope>NUCLEOTIDE SEQUENCE [LARGE SCALE GENOMIC DNA]</scope>
</reference>
<dbReference type="SMART" id="SM01178">
    <property type="entry name" value="DUF4217"/>
    <property type="match status" value="1"/>
</dbReference>
<evidence type="ECO:0000256" key="10">
    <source>
        <dbReference type="SAM" id="SignalP"/>
    </source>
</evidence>
<keyword evidence="10" id="KW-0732">Signal</keyword>
<evidence type="ECO:0000256" key="3">
    <source>
        <dbReference type="ARBA" id="ARBA00022806"/>
    </source>
</evidence>
<feature type="region of interest" description="Disordered" evidence="9">
    <location>
        <begin position="567"/>
        <end position="588"/>
    </location>
</feature>
<dbReference type="GO" id="GO:0016787">
    <property type="term" value="F:hydrolase activity"/>
    <property type="evidence" value="ECO:0007669"/>
    <property type="project" value="UniProtKB-KW"/>
</dbReference>
<proteinExistence type="inferred from homology"/>
<dbReference type="InterPro" id="IPR014014">
    <property type="entry name" value="RNA_helicase_DEAD_Q_motif"/>
</dbReference>
<dbReference type="InterPro" id="IPR011545">
    <property type="entry name" value="DEAD/DEAH_box_helicase_dom"/>
</dbReference>
<dbReference type="KEGG" id="aqu:100639476"/>
<feature type="compositionally biased region" description="Basic residues" evidence="9">
    <location>
        <begin position="661"/>
        <end position="676"/>
    </location>
</feature>
<dbReference type="CDD" id="cd17941">
    <property type="entry name" value="DEADc_DDX10"/>
    <property type="match status" value="1"/>
</dbReference>
<keyword evidence="3 7" id="KW-0347">Helicase</keyword>
<dbReference type="InterPro" id="IPR014001">
    <property type="entry name" value="Helicase_ATP-bd"/>
</dbReference>
<feature type="chain" id="PRO_5042819750" description="ATP-dependent RNA helicase" evidence="10">
    <location>
        <begin position="18"/>
        <end position="739"/>
    </location>
</feature>
<dbReference type="InterPro" id="IPR027417">
    <property type="entry name" value="P-loop_NTPase"/>
</dbReference>
<dbReference type="EnsemblMetazoa" id="XM_003384666.3">
    <property type="protein sequence ID" value="XP_003384714.3"/>
    <property type="gene ID" value="LOC100639476"/>
</dbReference>
<dbReference type="Pfam" id="PF00271">
    <property type="entry name" value="Helicase_C"/>
    <property type="match status" value="1"/>
</dbReference>
<dbReference type="AlphaFoldDB" id="A0AAN0IBJ4"/>
<reference evidence="14" key="2">
    <citation type="submission" date="2024-06" db="UniProtKB">
        <authorList>
            <consortium name="EnsemblMetazoa"/>
        </authorList>
    </citation>
    <scope>IDENTIFICATION</scope>
</reference>
<dbReference type="SUPFAM" id="SSF52540">
    <property type="entry name" value="P-loop containing nucleoside triphosphate hydrolases"/>
    <property type="match status" value="1"/>
</dbReference>
<dbReference type="GO" id="GO:0003724">
    <property type="term" value="F:RNA helicase activity"/>
    <property type="evidence" value="ECO:0007669"/>
    <property type="project" value="UniProtKB-EC"/>
</dbReference>
<dbReference type="RefSeq" id="XP_003384714.3">
    <property type="nucleotide sequence ID" value="XM_003384666.3"/>
</dbReference>
<dbReference type="Gene3D" id="3.40.50.300">
    <property type="entry name" value="P-loop containing nucleotide triphosphate hydrolases"/>
    <property type="match status" value="2"/>
</dbReference>
<dbReference type="PANTHER" id="PTHR24031">
    <property type="entry name" value="RNA HELICASE"/>
    <property type="match status" value="1"/>
</dbReference>
<evidence type="ECO:0000259" key="13">
    <source>
        <dbReference type="PROSITE" id="PS51195"/>
    </source>
</evidence>
<evidence type="ECO:0000259" key="12">
    <source>
        <dbReference type="PROSITE" id="PS51194"/>
    </source>
</evidence>
<evidence type="ECO:0000313" key="15">
    <source>
        <dbReference type="Proteomes" id="UP000007879"/>
    </source>
</evidence>
<feature type="domain" description="Helicase C-terminal" evidence="12">
    <location>
        <begin position="287"/>
        <end position="448"/>
    </location>
</feature>
<feature type="signal peptide" evidence="10">
    <location>
        <begin position="1"/>
        <end position="17"/>
    </location>
</feature>
<dbReference type="GeneID" id="100639476"/>
<dbReference type="PROSITE" id="PS51192">
    <property type="entry name" value="HELICASE_ATP_BIND_1"/>
    <property type="match status" value="1"/>
</dbReference>
<evidence type="ECO:0000256" key="1">
    <source>
        <dbReference type="ARBA" id="ARBA00022741"/>
    </source>
</evidence>
<dbReference type="GO" id="GO:0005524">
    <property type="term" value="F:ATP binding"/>
    <property type="evidence" value="ECO:0007669"/>
    <property type="project" value="UniProtKB-UniRule"/>
</dbReference>
<comment type="catalytic activity">
    <reaction evidence="8">
        <text>ATP + H2O = ADP + phosphate + H(+)</text>
        <dbReference type="Rhea" id="RHEA:13065"/>
        <dbReference type="ChEBI" id="CHEBI:15377"/>
        <dbReference type="ChEBI" id="CHEBI:15378"/>
        <dbReference type="ChEBI" id="CHEBI:30616"/>
        <dbReference type="ChEBI" id="CHEBI:43474"/>
        <dbReference type="ChEBI" id="CHEBI:456216"/>
        <dbReference type="EC" id="3.6.4.13"/>
    </reaction>
</comment>
<feature type="compositionally biased region" description="Basic and acidic residues" evidence="9">
    <location>
        <begin position="706"/>
        <end position="715"/>
    </location>
</feature>
<evidence type="ECO:0000256" key="8">
    <source>
        <dbReference type="RuleBase" id="RU365068"/>
    </source>
</evidence>
<evidence type="ECO:0000259" key="11">
    <source>
        <dbReference type="PROSITE" id="PS51192"/>
    </source>
</evidence>
<dbReference type="PROSITE" id="PS51195">
    <property type="entry name" value="Q_MOTIF"/>
    <property type="match status" value="1"/>
</dbReference>
<dbReference type="GO" id="GO:0003723">
    <property type="term" value="F:RNA binding"/>
    <property type="evidence" value="ECO:0007669"/>
    <property type="project" value="UniProtKB-UniRule"/>
</dbReference>
<protein>
    <recommendedName>
        <fullName evidence="8">ATP-dependent RNA helicase</fullName>
        <ecNumber evidence="8">3.6.4.13</ecNumber>
    </recommendedName>
</protein>
<evidence type="ECO:0000256" key="2">
    <source>
        <dbReference type="ARBA" id="ARBA00022801"/>
    </source>
</evidence>
<feature type="compositionally biased region" description="Basic and acidic residues" evidence="9">
    <location>
        <begin position="632"/>
        <end position="660"/>
    </location>
</feature>
<evidence type="ECO:0000256" key="9">
    <source>
        <dbReference type="SAM" id="MobiDB-lite"/>
    </source>
</evidence>
<evidence type="ECO:0000313" key="14">
    <source>
        <dbReference type="EnsemblMetazoa" id="XP_003384714.3"/>
    </source>
</evidence>
<dbReference type="PROSITE" id="PS51194">
    <property type="entry name" value="HELICASE_CTER"/>
    <property type="match status" value="1"/>
</dbReference>
<keyword evidence="2 7" id="KW-0378">Hydrolase</keyword>
<name>A0AAN0IBJ4_AMPQE</name>
<evidence type="ECO:0000256" key="5">
    <source>
        <dbReference type="ARBA" id="ARBA00022884"/>
    </source>
</evidence>
<dbReference type="Pfam" id="PF13959">
    <property type="entry name" value="CTE_SPB4"/>
    <property type="match status" value="1"/>
</dbReference>
<dbReference type="Pfam" id="PF00270">
    <property type="entry name" value="DEAD"/>
    <property type="match status" value="1"/>
</dbReference>
<dbReference type="InterPro" id="IPR025313">
    <property type="entry name" value="SPB4-like_CTE"/>
</dbReference>
<keyword evidence="4 7" id="KW-0067">ATP-binding</keyword>
<dbReference type="CDD" id="cd18787">
    <property type="entry name" value="SF2_C_DEAD"/>
    <property type="match status" value="1"/>
</dbReference>
<dbReference type="Proteomes" id="UP000007879">
    <property type="component" value="Unassembled WGS sequence"/>
</dbReference>
<keyword evidence="5 8" id="KW-0694">RNA-binding</keyword>
<dbReference type="SMART" id="SM00487">
    <property type="entry name" value="DEXDc"/>
    <property type="match status" value="1"/>
</dbReference>
<evidence type="ECO:0000256" key="6">
    <source>
        <dbReference type="PROSITE-ProRule" id="PRU00552"/>
    </source>
</evidence>
<comment type="function">
    <text evidence="8">RNA helicase.</text>
</comment>
<keyword evidence="15" id="KW-1185">Reference proteome</keyword>
<dbReference type="PROSITE" id="PS00039">
    <property type="entry name" value="DEAD_ATP_HELICASE"/>
    <property type="match status" value="1"/>
</dbReference>
<evidence type="ECO:0000256" key="7">
    <source>
        <dbReference type="RuleBase" id="RU000492"/>
    </source>
</evidence>
<comment type="similarity">
    <text evidence="7">Belongs to the DEAD box helicase family.</text>
</comment>
<evidence type="ECO:0000256" key="4">
    <source>
        <dbReference type="ARBA" id="ARBA00022840"/>
    </source>
</evidence>
<feature type="domain" description="DEAD-box RNA helicase Q" evidence="13">
    <location>
        <begin position="69"/>
        <end position="97"/>
    </location>
</feature>
<feature type="short sequence motif" description="Q motif" evidence="6">
    <location>
        <begin position="69"/>
        <end position="97"/>
    </location>
</feature>
<feature type="region of interest" description="Disordered" evidence="9">
    <location>
        <begin position="606"/>
        <end position="725"/>
    </location>
</feature>
<dbReference type="InterPro" id="IPR000629">
    <property type="entry name" value="RNA-helicase_DEAD-box_CS"/>
</dbReference>
<accession>A0AAN0IBJ4</accession>
<dbReference type="InterPro" id="IPR001650">
    <property type="entry name" value="Helicase_C-like"/>
</dbReference>